<feature type="repeat" description="TPR" evidence="8">
    <location>
        <begin position="110"/>
        <end position="143"/>
    </location>
</feature>
<evidence type="ECO:0000256" key="6">
    <source>
        <dbReference type="ARBA" id="ARBA00022737"/>
    </source>
</evidence>
<dbReference type="PROSITE" id="PS50005">
    <property type="entry name" value="TPR"/>
    <property type="match status" value="5"/>
</dbReference>
<dbReference type="Gene3D" id="1.25.40.10">
    <property type="entry name" value="Tetratricopeptide repeat domain"/>
    <property type="match status" value="4"/>
</dbReference>
<keyword evidence="11" id="KW-1185">Reference proteome</keyword>
<dbReference type="Pfam" id="PF13844">
    <property type="entry name" value="Glyco_transf_41"/>
    <property type="match status" value="2"/>
</dbReference>
<dbReference type="Pfam" id="PF13432">
    <property type="entry name" value="TPR_16"/>
    <property type="match status" value="3"/>
</dbReference>
<evidence type="ECO:0000256" key="7">
    <source>
        <dbReference type="ARBA" id="ARBA00022803"/>
    </source>
</evidence>
<reference evidence="10" key="1">
    <citation type="submission" date="2022-10" db="EMBL/GenBank/DDBJ databases">
        <title>Characterization and whole genome sequencing of a new Roseateles species, isolated from fresh water.</title>
        <authorList>
            <person name="Guliayeva D.Y."/>
            <person name="Akhremchuk A.E."/>
            <person name="Sikolenko M.A."/>
            <person name="Valentovich L.N."/>
            <person name="Sidarenka A.V."/>
        </authorList>
    </citation>
    <scope>NUCLEOTIDE SEQUENCE</scope>
    <source>
        <strain evidence="10">BIM B-1768</strain>
    </source>
</reference>
<evidence type="ECO:0000256" key="8">
    <source>
        <dbReference type="PROSITE-ProRule" id="PRU00339"/>
    </source>
</evidence>
<proteinExistence type="inferred from homology"/>
<dbReference type="SMART" id="SM00028">
    <property type="entry name" value="TPR"/>
    <property type="match status" value="7"/>
</dbReference>
<feature type="repeat" description="TPR" evidence="8">
    <location>
        <begin position="9"/>
        <end position="42"/>
    </location>
</feature>
<dbReference type="Gene3D" id="3.40.50.11380">
    <property type="match status" value="1"/>
</dbReference>
<feature type="domain" description="O-GlcNAc transferase C-terminal" evidence="9">
    <location>
        <begin position="521"/>
        <end position="707"/>
    </location>
</feature>
<feature type="repeat" description="TPR" evidence="8">
    <location>
        <begin position="212"/>
        <end position="245"/>
    </location>
</feature>
<dbReference type="SUPFAM" id="SSF53756">
    <property type="entry name" value="UDP-Glycosyltransferase/glycogen phosphorylase"/>
    <property type="match status" value="1"/>
</dbReference>
<comment type="pathway">
    <text evidence="1">Protein modification; protein glycosylation.</text>
</comment>
<sequence>MSFPKAHRAAAVLQKAEAAFQRGQWREAARGYEQVLRQDPDHALSLHRLGAIAVQEQQPAEAIQRLTRALALAPDATSFLRLGNLLAAHGDWDAAQHCYAASCQLQPQHALAQYNWGVALQELDRTDDAIAAFERAITLDGAYADAYYGLGLAYKRNAAFDAALIAFDCAAGLAPEQARFPIERARTLHKLGRDEEALAALEGLSAPPPLDADIHNLRGITYRHLGRSADAMAAYDLALAAQPDALEPLYNRANLRLLARQFPGALADFDRAVALKPEVEWLAGLQLYTAMHLYDWRAFDQRLATLMAELAQQRPSVQPLALQCMVDDPAAHQQAARLWMDRQRVAGDGATWPLQPKADGRYRIAYISRDFRSHPVSFLAAELFELHDRERFEVIGINYGPVREDDLQHRLRAAFDGFMDVATLQDKQIAELCRSLQVDIAIDLSGFTEGARSGIFAWRAAPIQVLYLGYLGTSGSAVYDYLIADRILIPTEARAHYDEQILFLPSYQVNDRRRPWPERAASRAELGLPEDAFVFCCFNNPCKLTPAVFRTWADILAQVPGSVLWVLEEDPQAAVNLREHASSLGIDPQRIVLADRTRRENYLARLGAADLFLDTLPYNAGTTASDALWMGLPVLTQIGQSFCARMAASLLHAVDLPQLIAHSTADYVATAVRLAHDADELAAIRHRLKTGRNECALFDTPAFTRNLEAAYLAALHRHANGQPPIDIQLPAQR</sequence>
<evidence type="ECO:0000313" key="10">
    <source>
        <dbReference type="EMBL" id="UXH77389.1"/>
    </source>
</evidence>
<evidence type="ECO:0000259" key="9">
    <source>
        <dbReference type="Pfam" id="PF13844"/>
    </source>
</evidence>
<feature type="repeat" description="TPR" evidence="8">
    <location>
        <begin position="43"/>
        <end position="76"/>
    </location>
</feature>
<dbReference type="InterPro" id="IPR029489">
    <property type="entry name" value="OGT/SEC/SPY_C"/>
</dbReference>
<evidence type="ECO:0000256" key="3">
    <source>
        <dbReference type="ARBA" id="ARBA00011970"/>
    </source>
</evidence>
<dbReference type="InterPro" id="IPR011990">
    <property type="entry name" value="TPR-like_helical_dom_sf"/>
</dbReference>
<dbReference type="RefSeq" id="WP_261757135.1">
    <property type="nucleotide sequence ID" value="NZ_CP104562.2"/>
</dbReference>
<keyword evidence="7 8" id="KW-0802">TPR repeat</keyword>
<keyword evidence="6" id="KW-0677">Repeat</keyword>
<keyword evidence="5" id="KW-0808">Transferase</keyword>
<dbReference type="SUPFAM" id="SSF48452">
    <property type="entry name" value="TPR-like"/>
    <property type="match status" value="2"/>
</dbReference>
<dbReference type="Gene3D" id="3.40.50.2000">
    <property type="entry name" value="Glycogen Phosphorylase B"/>
    <property type="match status" value="1"/>
</dbReference>
<evidence type="ECO:0000256" key="5">
    <source>
        <dbReference type="ARBA" id="ARBA00022679"/>
    </source>
</evidence>
<evidence type="ECO:0000313" key="11">
    <source>
        <dbReference type="Proteomes" id="UP001064933"/>
    </source>
</evidence>
<evidence type="ECO:0000256" key="1">
    <source>
        <dbReference type="ARBA" id="ARBA00004922"/>
    </source>
</evidence>
<accession>A0ABY6B082</accession>
<dbReference type="EC" id="2.4.1.255" evidence="3"/>
<protein>
    <recommendedName>
        <fullName evidence="3">protein O-GlcNAc transferase</fullName>
        <ecNumber evidence="3">2.4.1.255</ecNumber>
    </recommendedName>
</protein>
<evidence type="ECO:0000256" key="4">
    <source>
        <dbReference type="ARBA" id="ARBA00022676"/>
    </source>
</evidence>
<comment type="similarity">
    <text evidence="2">Belongs to the glycosyltransferase 41 family. O-GlcNAc transferase subfamily.</text>
</comment>
<keyword evidence="4" id="KW-0328">Glycosyltransferase</keyword>
<dbReference type="Proteomes" id="UP001064933">
    <property type="component" value="Chromosome"/>
</dbReference>
<feature type="domain" description="O-GlcNAc transferase C-terminal" evidence="9">
    <location>
        <begin position="295"/>
        <end position="513"/>
    </location>
</feature>
<evidence type="ECO:0000256" key="2">
    <source>
        <dbReference type="ARBA" id="ARBA00005386"/>
    </source>
</evidence>
<dbReference type="EMBL" id="CP104562">
    <property type="protein sequence ID" value="UXH77389.1"/>
    <property type="molecule type" value="Genomic_DNA"/>
</dbReference>
<organism evidence="10 11">
    <name type="scientific">Roseateles amylovorans</name>
    <dbReference type="NCBI Taxonomy" id="2978473"/>
    <lineage>
        <taxon>Bacteria</taxon>
        <taxon>Pseudomonadati</taxon>
        <taxon>Pseudomonadota</taxon>
        <taxon>Betaproteobacteria</taxon>
        <taxon>Burkholderiales</taxon>
        <taxon>Sphaerotilaceae</taxon>
        <taxon>Roseateles</taxon>
    </lineage>
</organism>
<feature type="repeat" description="TPR" evidence="8">
    <location>
        <begin position="144"/>
        <end position="177"/>
    </location>
</feature>
<dbReference type="PANTHER" id="PTHR44998">
    <property type="match status" value="1"/>
</dbReference>
<dbReference type="InterPro" id="IPR019734">
    <property type="entry name" value="TPR_rpt"/>
</dbReference>
<name>A0ABY6B082_9BURK</name>
<gene>
    <name evidence="10" type="ORF">N4261_20645</name>
</gene>
<dbReference type="PANTHER" id="PTHR44998:SF1">
    <property type="entry name" value="UDP-N-ACETYLGLUCOSAMINE--PEPTIDE N-ACETYLGLUCOSAMINYLTRANSFERASE 110 KDA SUBUNIT"/>
    <property type="match status" value="1"/>
</dbReference>